<organism evidence="1 2">
    <name type="scientific">Streptomyces hoynatensis</name>
    <dbReference type="NCBI Taxonomy" id="1141874"/>
    <lineage>
        <taxon>Bacteria</taxon>
        <taxon>Bacillati</taxon>
        <taxon>Actinomycetota</taxon>
        <taxon>Actinomycetes</taxon>
        <taxon>Kitasatosporales</taxon>
        <taxon>Streptomycetaceae</taxon>
        <taxon>Streptomyces</taxon>
    </lineage>
</organism>
<keyword evidence="2" id="KW-1185">Reference proteome</keyword>
<comment type="caution">
    <text evidence="1">The sequence shown here is derived from an EMBL/GenBank/DDBJ whole genome shotgun (WGS) entry which is preliminary data.</text>
</comment>
<dbReference type="EMBL" id="RBAL01000001">
    <property type="protein sequence ID" value="RKN47158.1"/>
    <property type="molecule type" value="Genomic_DNA"/>
</dbReference>
<dbReference type="OrthoDB" id="3218417at2"/>
<dbReference type="Pfam" id="PF12277">
    <property type="entry name" value="DUF3618"/>
    <property type="match status" value="1"/>
</dbReference>
<gene>
    <name evidence="1" type="ORF">D7294_03015</name>
</gene>
<evidence type="ECO:0000313" key="2">
    <source>
        <dbReference type="Proteomes" id="UP000272474"/>
    </source>
</evidence>
<dbReference type="Proteomes" id="UP000272474">
    <property type="component" value="Unassembled WGS sequence"/>
</dbReference>
<dbReference type="InterPro" id="IPR022062">
    <property type="entry name" value="DUF3618"/>
</dbReference>
<sequence length="58" mass="6685">MGTSSDQLRADIEATRAQLTHDLGRLADRVQPAQVMRRRKQRLRIAAAKMRQRVSRRG</sequence>
<dbReference type="RefSeq" id="WP_120675046.1">
    <property type="nucleotide sequence ID" value="NZ_RBAL01000001.1"/>
</dbReference>
<evidence type="ECO:0000313" key="1">
    <source>
        <dbReference type="EMBL" id="RKN47158.1"/>
    </source>
</evidence>
<reference evidence="1 2" key="1">
    <citation type="journal article" date="2014" name="Int. J. Syst. Evol. Microbiol.">
        <title>Streptomyces hoynatensis sp. nov., isolated from deep marine sediment.</title>
        <authorList>
            <person name="Veyisoglu A."/>
            <person name="Sahin N."/>
        </authorList>
    </citation>
    <scope>NUCLEOTIDE SEQUENCE [LARGE SCALE GENOMIC DNA]</scope>
    <source>
        <strain evidence="1 2">KCTC 29097</strain>
    </source>
</reference>
<accession>A0A3A9ZFP0</accession>
<name>A0A3A9ZFP0_9ACTN</name>
<dbReference type="AlphaFoldDB" id="A0A3A9ZFP0"/>
<proteinExistence type="predicted"/>
<protein>
    <submittedName>
        <fullName evidence="1">DUF3618 domain-containing protein</fullName>
    </submittedName>
</protein>